<dbReference type="Gene3D" id="1.25.40.10">
    <property type="entry name" value="Tetratricopeptide repeat domain"/>
    <property type="match status" value="1"/>
</dbReference>
<name>A0A8H6K4D7_9PEZI</name>
<dbReference type="SUPFAM" id="SSF48452">
    <property type="entry name" value="TPR-like"/>
    <property type="match status" value="1"/>
</dbReference>
<evidence type="ECO:0000313" key="1">
    <source>
        <dbReference type="EMBL" id="KAF6824051.1"/>
    </source>
</evidence>
<dbReference type="EMBL" id="WIGO01000200">
    <property type="protein sequence ID" value="KAF6824051.1"/>
    <property type="molecule type" value="Genomic_DNA"/>
</dbReference>
<reference evidence="1" key="1">
    <citation type="journal article" date="2020" name="Phytopathology">
        <title>Genome Sequence Resources of Colletotrichum truncatum, C. plurivorum, C. musicola, and C. sojae: Four Species Pathogenic to Soybean (Glycine max).</title>
        <authorList>
            <person name="Rogerio F."/>
            <person name="Boufleur T.R."/>
            <person name="Ciampi-Guillardi M."/>
            <person name="Sukno S.A."/>
            <person name="Thon M.R."/>
            <person name="Massola Junior N.S."/>
            <person name="Baroncelli R."/>
        </authorList>
    </citation>
    <scope>NUCLEOTIDE SEQUENCE</scope>
    <source>
        <strain evidence="1">LFN00145</strain>
    </source>
</reference>
<dbReference type="Proteomes" id="UP000654918">
    <property type="component" value="Unassembled WGS sequence"/>
</dbReference>
<keyword evidence="2" id="KW-1185">Reference proteome</keyword>
<sequence>MREHPRDDESLLLTLASFLAPTQIPLDLLRRGASARNRWGTNGDIQSRDSRADPSLRSLLADSTRLLRALDKLCQSGAAMVTDNDTFKIDQHVSLEVQQHLSDKEVASWKKQAMIVAYSALSWKYIEPSMPASKSFLPHLKFTLEGYGTDASDLSPDIKTDLLLTLAEAIRLPGMPWKRFAIAHARELYLNVEDPYVDACLRERESLVSRISAKQDQAVAVLGSPSAKSPDDDRRMHAAGGFMAIQSALNSMQVEELEEAKRRLNEWEPVSEQPSPMEQVVLFRKHSLLGKALRYEGRFAEAEHQLLTAQGIADRYKSELNFDEDTRDLASNYADTLRELEQLDKTEEYLRLRIQEADLATRSSLEVSLAECLFARGVEAQRLTSEHSALDAARELCVGLQSRTSLLKYERLRVHITLAKTCFVQHDYQEALDLFSTSMREMGFFARTNGFATRALIRSMVHTLNHLDSGKGNEDSALMHVKQQSLDQLASLEKLAAPGAMLHWIPGLRKWETYLEREDGGPKGVVTRSRM</sequence>
<evidence type="ECO:0000313" key="2">
    <source>
        <dbReference type="Proteomes" id="UP000654918"/>
    </source>
</evidence>
<protein>
    <submittedName>
        <fullName evidence="1">NB-ARC domain-containing protein</fullName>
    </submittedName>
</protein>
<accession>A0A8H6K4D7</accession>
<dbReference type="InterPro" id="IPR011990">
    <property type="entry name" value="TPR-like_helical_dom_sf"/>
</dbReference>
<dbReference type="AlphaFoldDB" id="A0A8H6K4D7"/>
<gene>
    <name evidence="1" type="ORF">CPLU01_11047</name>
</gene>
<proteinExistence type="predicted"/>
<organism evidence="1 2">
    <name type="scientific">Colletotrichum plurivorum</name>
    <dbReference type="NCBI Taxonomy" id="2175906"/>
    <lineage>
        <taxon>Eukaryota</taxon>
        <taxon>Fungi</taxon>
        <taxon>Dikarya</taxon>
        <taxon>Ascomycota</taxon>
        <taxon>Pezizomycotina</taxon>
        <taxon>Sordariomycetes</taxon>
        <taxon>Hypocreomycetidae</taxon>
        <taxon>Glomerellales</taxon>
        <taxon>Glomerellaceae</taxon>
        <taxon>Colletotrichum</taxon>
        <taxon>Colletotrichum orchidearum species complex</taxon>
    </lineage>
</organism>
<comment type="caution">
    <text evidence="1">The sequence shown here is derived from an EMBL/GenBank/DDBJ whole genome shotgun (WGS) entry which is preliminary data.</text>
</comment>